<organism evidence="14 15">
    <name type="scientific">Ancylomarina euxinus</name>
    <dbReference type="NCBI Taxonomy" id="2283627"/>
    <lineage>
        <taxon>Bacteria</taxon>
        <taxon>Pseudomonadati</taxon>
        <taxon>Bacteroidota</taxon>
        <taxon>Bacteroidia</taxon>
        <taxon>Marinilabiliales</taxon>
        <taxon>Marinifilaceae</taxon>
        <taxon>Ancylomarina</taxon>
    </lineage>
</organism>
<keyword evidence="8 10" id="KW-0694">RNA-binding</keyword>
<dbReference type="Gene3D" id="3.40.50.300">
    <property type="entry name" value="P-loop containing nucleotide triphosphate hydrolases"/>
    <property type="match status" value="1"/>
</dbReference>
<dbReference type="OrthoDB" id="9809485at2"/>
<accession>A0A425Y446</accession>
<gene>
    <name evidence="10 14" type="primary">rsgA</name>
    <name evidence="14" type="ORF">DWB61_06075</name>
</gene>
<evidence type="ECO:0000256" key="1">
    <source>
        <dbReference type="ARBA" id="ARBA00022490"/>
    </source>
</evidence>
<evidence type="ECO:0000256" key="2">
    <source>
        <dbReference type="ARBA" id="ARBA00022517"/>
    </source>
</evidence>
<name>A0A425Y446_9BACT</name>
<evidence type="ECO:0000313" key="14">
    <source>
        <dbReference type="EMBL" id="RRG23002.1"/>
    </source>
</evidence>
<comment type="subunit">
    <text evidence="10">Monomer. Associates with 30S ribosomal subunit, binds 16S rRNA.</text>
</comment>
<keyword evidence="4 10" id="KW-0699">rRNA-binding</keyword>
<dbReference type="InterPro" id="IPR030378">
    <property type="entry name" value="G_CP_dom"/>
</dbReference>
<dbReference type="InterPro" id="IPR010914">
    <property type="entry name" value="RsgA_GTPase_dom"/>
</dbReference>
<dbReference type="PROSITE" id="PS50936">
    <property type="entry name" value="ENGC_GTPASE"/>
    <property type="match status" value="1"/>
</dbReference>
<feature type="binding site" evidence="10">
    <location>
        <position position="296"/>
    </location>
    <ligand>
        <name>Zn(2+)</name>
        <dbReference type="ChEBI" id="CHEBI:29105"/>
    </ligand>
</feature>
<feature type="region of interest" description="Disordered" evidence="11">
    <location>
        <begin position="327"/>
        <end position="355"/>
    </location>
</feature>
<evidence type="ECO:0000256" key="5">
    <source>
        <dbReference type="ARBA" id="ARBA00022741"/>
    </source>
</evidence>
<comment type="cofactor">
    <cofactor evidence="10">
        <name>Zn(2+)</name>
        <dbReference type="ChEBI" id="CHEBI:29105"/>
    </cofactor>
    <text evidence="10">Binds 1 zinc ion per subunit.</text>
</comment>
<dbReference type="InterPro" id="IPR027417">
    <property type="entry name" value="P-loop_NTPase"/>
</dbReference>
<keyword evidence="15" id="KW-1185">Reference proteome</keyword>
<dbReference type="EC" id="3.6.1.-" evidence="10"/>
<keyword evidence="3 10" id="KW-0479">Metal-binding</keyword>
<dbReference type="SUPFAM" id="SSF50249">
    <property type="entry name" value="Nucleic acid-binding proteins"/>
    <property type="match status" value="1"/>
</dbReference>
<feature type="domain" description="EngC GTPase" evidence="12">
    <location>
        <begin position="109"/>
        <end position="258"/>
    </location>
</feature>
<dbReference type="HAMAP" id="MF_01820">
    <property type="entry name" value="GTPase_RsgA"/>
    <property type="match status" value="1"/>
</dbReference>
<feature type="binding site" evidence="10">
    <location>
        <position position="290"/>
    </location>
    <ligand>
        <name>Zn(2+)</name>
        <dbReference type="ChEBI" id="CHEBI:29105"/>
    </ligand>
</feature>
<dbReference type="PANTHER" id="PTHR32120">
    <property type="entry name" value="SMALL RIBOSOMAL SUBUNIT BIOGENESIS GTPASE RSGA"/>
    <property type="match status" value="1"/>
</dbReference>
<protein>
    <recommendedName>
        <fullName evidence="10">Small ribosomal subunit biogenesis GTPase RsgA</fullName>
        <ecNumber evidence="10">3.6.1.-</ecNumber>
    </recommendedName>
</protein>
<dbReference type="GO" id="GO:0005737">
    <property type="term" value="C:cytoplasm"/>
    <property type="evidence" value="ECO:0007669"/>
    <property type="project" value="UniProtKB-SubCell"/>
</dbReference>
<evidence type="ECO:0000259" key="13">
    <source>
        <dbReference type="PROSITE" id="PS51721"/>
    </source>
</evidence>
<comment type="caution">
    <text evidence="14">The sequence shown here is derived from an EMBL/GenBank/DDBJ whole genome shotgun (WGS) entry which is preliminary data.</text>
</comment>
<dbReference type="Proteomes" id="UP000285794">
    <property type="component" value="Unassembled WGS sequence"/>
</dbReference>
<evidence type="ECO:0000256" key="6">
    <source>
        <dbReference type="ARBA" id="ARBA00022801"/>
    </source>
</evidence>
<dbReference type="EMBL" id="QQWG01000004">
    <property type="protein sequence ID" value="RRG23002.1"/>
    <property type="molecule type" value="Genomic_DNA"/>
</dbReference>
<feature type="binding site" evidence="10">
    <location>
        <position position="283"/>
    </location>
    <ligand>
        <name>Zn(2+)</name>
        <dbReference type="ChEBI" id="CHEBI:29105"/>
    </ligand>
</feature>
<feature type="binding site" evidence="10">
    <location>
        <position position="288"/>
    </location>
    <ligand>
        <name>Zn(2+)</name>
        <dbReference type="ChEBI" id="CHEBI:29105"/>
    </ligand>
</feature>
<dbReference type="RefSeq" id="WP_125030002.1">
    <property type="nucleotide sequence ID" value="NZ_JAPXVP010000004.1"/>
</dbReference>
<dbReference type="CDD" id="cd01854">
    <property type="entry name" value="YjeQ_EngC"/>
    <property type="match status" value="1"/>
</dbReference>
<dbReference type="NCBIfam" id="TIGR00157">
    <property type="entry name" value="ribosome small subunit-dependent GTPase A"/>
    <property type="match status" value="1"/>
</dbReference>
<feature type="compositionally biased region" description="Basic residues" evidence="11">
    <location>
        <begin position="344"/>
        <end position="355"/>
    </location>
</feature>
<keyword evidence="6 10" id="KW-0378">Hydrolase</keyword>
<sequence>MRLEDLGYHTELENYRKDQNLDSFGVGRVISEHKERYIVKTTEKEYDGEIIGNLRFSASKRSDFPAVGDWVAISEYDEDKVLIHAVFPRQTIIERQSVGKQGEKQIIASNIDYAFIVQAVDRDFSINRIERYLTICNTSKVKPIVILNKIDLVSEAELTKMISSLHERVHSAPILAISNESHKGIEELKQIIEKAKTYCLLGSSGVGKSTLLNHLLGKDLMRTAAISESSNRGRHITSHREMHILENGGIIIDNPGMREVGIADSASGLEITFETIVALSKRCKFKDCTHTTETGCVLVAALESGEIDSLSYENYLRMEREKEHFESTVAERRKKDKDFGKMIKNYKKGKKNKKN</sequence>
<feature type="compositionally biased region" description="Basic and acidic residues" evidence="11">
    <location>
        <begin position="327"/>
        <end position="341"/>
    </location>
</feature>
<dbReference type="SUPFAM" id="SSF52540">
    <property type="entry name" value="P-loop containing nucleoside triphosphate hydrolases"/>
    <property type="match status" value="1"/>
</dbReference>
<keyword evidence="2 10" id="KW-0690">Ribosome biogenesis</keyword>
<evidence type="ECO:0000256" key="9">
    <source>
        <dbReference type="ARBA" id="ARBA00023134"/>
    </source>
</evidence>
<evidence type="ECO:0000259" key="12">
    <source>
        <dbReference type="PROSITE" id="PS50936"/>
    </source>
</evidence>
<dbReference type="GO" id="GO:0005525">
    <property type="term" value="F:GTP binding"/>
    <property type="evidence" value="ECO:0007669"/>
    <property type="project" value="UniProtKB-UniRule"/>
</dbReference>
<keyword evidence="5 10" id="KW-0547">Nucleotide-binding</keyword>
<proteinExistence type="inferred from homology"/>
<reference evidence="14 15" key="1">
    <citation type="submission" date="2018-07" db="EMBL/GenBank/DDBJ databases">
        <title>Draft genome sequence of Ancylomarina sp. M1P.</title>
        <authorList>
            <person name="Yadav S."/>
            <person name="Villanueva L."/>
            <person name="Damste J.S.S."/>
        </authorList>
    </citation>
    <scope>NUCLEOTIDE SEQUENCE [LARGE SCALE GENOMIC DNA]</scope>
    <source>
        <strain evidence="14 15">M1P</strain>
    </source>
</reference>
<dbReference type="GO" id="GO:0003924">
    <property type="term" value="F:GTPase activity"/>
    <property type="evidence" value="ECO:0007669"/>
    <property type="project" value="UniProtKB-UniRule"/>
</dbReference>
<evidence type="ECO:0000256" key="11">
    <source>
        <dbReference type="SAM" id="MobiDB-lite"/>
    </source>
</evidence>
<keyword evidence="1 10" id="KW-0963">Cytoplasm</keyword>
<dbReference type="Gene3D" id="2.40.50.140">
    <property type="entry name" value="Nucleic acid-binding proteins"/>
    <property type="match status" value="1"/>
</dbReference>
<dbReference type="GO" id="GO:0042274">
    <property type="term" value="P:ribosomal small subunit biogenesis"/>
    <property type="evidence" value="ECO:0007669"/>
    <property type="project" value="UniProtKB-UniRule"/>
</dbReference>
<dbReference type="InterPro" id="IPR004881">
    <property type="entry name" value="Ribosome_biogen_GTPase_RsgA"/>
</dbReference>
<evidence type="ECO:0000256" key="4">
    <source>
        <dbReference type="ARBA" id="ARBA00022730"/>
    </source>
</evidence>
<dbReference type="PANTHER" id="PTHR32120:SF10">
    <property type="entry name" value="SMALL RIBOSOMAL SUBUNIT BIOGENESIS GTPASE RSGA"/>
    <property type="match status" value="1"/>
</dbReference>
<keyword evidence="7 10" id="KW-0862">Zinc</keyword>
<dbReference type="AlphaFoldDB" id="A0A425Y446"/>
<evidence type="ECO:0000256" key="3">
    <source>
        <dbReference type="ARBA" id="ARBA00022723"/>
    </source>
</evidence>
<dbReference type="Gene3D" id="1.10.40.50">
    <property type="entry name" value="Probable gtpase engc, domain 3"/>
    <property type="match status" value="1"/>
</dbReference>
<feature type="binding site" evidence="10">
    <location>
        <begin position="202"/>
        <end position="210"/>
    </location>
    <ligand>
        <name>GTP</name>
        <dbReference type="ChEBI" id="CHEBI:37565"/>
    </ligand>
</feature>
<feature type="binding site" evidence="10">
    <location>
        <begin position="148"/>
        <end position="151"/>
    </location>
    <ligand>
        <name>GTP</name>
        <dbReference type="ChEBI" id="CHEBI:37565"/>
    </ligand>
</feature>
<evidence type="ECO:0000256" key="10">
    <source>
        <dbReference type="HAMAP-Rule" id="MF_01820"/>
    </source>
</evidence>
<dbReference type="InterPro" id="IPR012340">
    <property type="entry name" value="NA-bd_OB-fold"/>
</dbReference>
<dbReference type="GO" id="GO:0019843">
    <property type="term" value="F:rRNA binding"/>
    <property type="evidence" value="ECO:0007669"/>
    <property type="project" value="UniProtKB-KW"/>
</dbReference>
<evidence type="ECO:0000313" key="15">
    <source>
        <dbReference type="Proteomes" id="UP000285794"/>
    </source>
</evidence>
<keyword evidence="9 10" id="KW-0342">GTP-binding</keyword>
<evidence type="ECO:0000256" key="8">
    <source>
        <dbReference type="ARBA" id="ARBA00022884"/>
    </source>
</evidence>
<comment type="similarity">
    <text evidence="10">Belongs to the TRAFAC class YlqF/YawG GTPase family. RsgA subfamily.</text>
</comment>
<feature type="domain" description="CP-type G" evidence="13">
    <location>
        <begin position="99"/>
        <end position="260"/>
    </location>
</feature>
<dbReference type="PROSITE" id="PS51721">
    <property type="entry name" value="G_CP"/>
    <property type="match status" value="1"/>
</dbReference>
<dbReference type="GO" id="GO:0046872">
    <property type="term" value="F:metal ion binding"/>
    <property type="evidence" value="ECO:0007669"/>
    <property type="project" value="UniProtKB-KW"/>
</dbReference>
<comment type="subcellular location">
    <subcellularLocation>
        <location evidence="10">Cytoplasm</location>
    </subcellularLocation>
</comment>
<evidence type="ECO:0000256" key="7">
    <source>
        <dbReference type="ARBA" id="ARBA00022833"/>
    </source>
</evidence>
<comment type="function">
    <text evidence="10">One of several proteins that assist in the late maturation steps of the functional core of the 30S ribosomal subunit. Helps release RbfA from mature subunits. May play a role in the assembly of ribosomal proteins into the subunit. Circularly permuted GTPase that catalyzes slow GTP hydrolysis, GTPase activity is stimulated by the 30S ribosomal subunit.</text>
</comment>
<dbReference type="Pfam" id="PF03193">
    <property type="entry name" value="RsgA_GTPase"/>
    <property type="match status" value="1"/>
</dbReference>